<dbReference type="AlphaFoldDB" id="A0AAN7FBE0"/>
<dbReference type="InterPro" id="IPR036047">
    <property type="entry name" value="F-box-like_dom_sf"/>
</dbReference>
<evidence type="ECO:0000313" key="3">
    <source>
        <dbReference type="EMBL" id="KAK4587885.1"/>
    </source>
</evidence>
<name>A0AAN7FBE0_QUERU</name>
<reference evidence="3 4" key="1">
    <citation type="journal article" date="2023" name="G3 (Bethesda)">
        <title>A haplotype-resolved chromosome-scale genome for Quercus rubra L. provides insights into the genetics of adaptive traits for red oak species.</title>
        <authorList>
            <person name="Kapoor B."/>
            <person name="Jenkins J."/>
            <person name="Schmutz J."/>
            <person name="Zhebentyayeva T."/>
            <person name="Kuelheim C."/>
            <person name="Coggeshall M."/>
            <person name="Heim C."/>
            <person name="Lasky J.R."/>
            <person name="Leites L."/>
            <person name="Islam-Faridi N."/>
            <person name="Romero-Severson J."/>
            <person name="DeLeo V.L."/>
            <person name="Lucas S.M."/>
            <person name="Lazic D."/>
            <person name="Gailing O."/>
            <person name="Carlson J."/>
            <person name="Staton M."/>
        </authorList>
    </citation>
    <scope>NUCLEOTIDE SEQUENCE [LARGE SCALE GENOMIC DNA]</scope>
    <source>
        <strain evidence="3">Pseudo-F2</strain>
    </source>
</reference>
<sequence>MEEEQISGFINSFSDRYYPNDNSSHDTNPNNYYYYYDEEEEEEEESSYDHRTKRSKHAPILEEEDRISALPDSILFSILCFLPINDAIKTGVLSKRWASLWTSLPSLSFDSNSFEYLKDFTRAVDDTLLLHRAPKLAKFDIRSEYDKDLDPRLDIWVRFATNAKVDQLSLRLSSPYLYPDPIEYQLPQHLYANEFVSEFNFSFCKIKPIGLLHWVSLKRLCIQKSALREDVMRKVLMGSPRLESMELHDCYDFHRLDIVSESLRKLVIDSYLVCMLESEERKLELEIVAPKIECLEILGCFNIKCRIKDVSALVEAKLDFNMWNGYDSDEEEGACEKYQDIVRDILESVHHVKKLTVGHWCLMVVSIMSMEHLPSPLSKCQRLTMKTDMEKENLPGIARLLQSSPFVETLNINITSSYSYYIGSEFLKRHCRCSYRDEVKHWKSGGIYFKSLLVCLKTVKIFGFGERLFHGKEEFILVVQFLLKNAKVLEKMVITTPRDMQNERRILLLKFLKVAQKLLSFPRSSPHAMIMFPYL</sequence>
<dbReference type="InterPro" id="IPR001810">
    <property type="entry name" value="F-box_dom"/>
</dbReference>
<dbReference type="PROSITE" id="PS50181">
    <property type="entry name" value="FBOX"/>
    <property type="match status" value="1"/>
</dbReference>
<evidence type="ECO:0000256" key="1">
    <source>
        <dbReference type="SAM" id="MobiDB-lite"/>
    </source>
</evidence>
<dbReference type="InterPro" id="IPR050232">
    <property type="entry name" value="FBL13/AtMIF1-like"/>
</dbReference>
<dbReference type="EMBL" id="JAXUIC010000005">
    <property type="protein sequence ID" value="KAK4587885.1"/>
    <property type="molecule type" value="Genomic_DNA"/>
</dbReference>
<proteinExistence type="predicted"/>
<dbReference type="InterPro" id="IPR053781">
    <property type="entry name" value="F-box_AtFBL13-like"/>
</dbReference>
<dbReference type="CDD" id="cd22160">
    <property type="entry name" value="F-box_AtFBL13-like"/>
    <property type="match status" value="1"/>
</dbReference>
<keyword evidence="4" id="KW-1185">Reference proteome</keyword>
<dbReference type="Proteomes" id="UP001324115">
    <property type="component" value="Unassembled WGS sequence"/>
</dbReference>
<dbReference type="InterPro" id="IPR006566">
    <property type="entry name" value="FBD"/>
</dbReference>
<gene>
    <name evidence="3" type="ORF">RGQ29_019046</name>
</gene>
<organism evidence="3 4">
    <name type="scientific">Quercus rubra</name>
    <name type="common">Northern red oak</name>
    <name type="synonym">Quercus borealis</name>
    <dbReference type="NCBI Taxonomy" id="3512"/>
    <lineage>
        <taxon>Eukaryota</taxon>
        <taxon>Viridiplantae</taxon>
        <taxon>Streptophyta</taxon>
        <taxon>Embryophyta</taxon>
        <taxon>Tracheophyta</taxon>
        <taxon>Spermatophyta</taxon>
        <taxon>Magnoliopsida</taxon>
        <taxon>eudicotyledons</taxon>
        <taxon>Gunneridae</taxon>
        <taxon>Pentapetalae</taxon>
        <taxon>rosids</taxon>
        <taxon>fabids</taxon>
        <taxon>Fagales</taxon>
        <taxon>Fagaceae</taxon>
        <taxon>Quercus</taxon>
    </lineage>
</organism>
<dbReference type="SUPFAM" id="SSF81383">
    <property type="entry name" value="F-box domain"/>
    <property type="match status" value="1"/>
</dbReference>
<dbReference type="InterPro" id="IPR032675">
    <property type="entry name" value="LRR_dom_sf"/>
</dbReference>
<dbReference type="Pfam" id="PF24758">
    <property type="entry name" value="LRR_At5g56370"/>
    <property type="match status" value="1"/>
</dbReference>
<dbReference type="PANTHER" id="PTHR31900:SF32">
    <property type="entry name" value="F-BOX_RNI_FBD-LIKE DOMAIN PROTEIN"/>
    <property type="match status" value="1"/>
</dbReference>
<feature type="domain" description="F-box" evidence="2">
    <location>
        <begin position="64"/>
        <end position="117"/>
    </location>
</feature>
<evidence type="ECO:0000259" key="2">
    <source>
        <dbReference type="PROSITE" id="PS50181"/>
    </source>
</evidence>
<dbReference type="Pfam" id="PF00646">
    <property type="entry name" value="F-box"/>
    <property type="match status" value="1"/>
</dbReference>
<dbReference type="SMART" id="SM00579">
    <property type="entry name" value="FBD"/>
    <property type="match status" value="1"/>
</dbReference>
<dbReference type="InterPro" id="IPR055411">
    <property type="entry name" value="LRR_FXL15/At3g58940/PEG3-like"/>
</dbReference>
<comment type="caution">
    <text evidence="3">The sequence shown here is derived from an EMBL/GenBank/DDBJ whole genome shotgun (WGS) entry which is preliminary data.</text>
</comment>
<dbReference type="PANTHER" id="PTHR31900">
    <property type="entry name" value="F-BOX/RNI SUPERFAMILY PROTEIN-RELATED"/>
    <property type="match status" value="1"/>
</dbReference>
<dbReference type="Gene3D" id="3.80.10.10">
    <property type="entry name" value="Ribonuclease Inhibitor"/>
    <property type="match status" value="1"/>
</dbReference>
<evidence type="ECO:0000313" key="4">
    <source>
        <dbReference type="Proteomes" id="UP001324115"/>
    </source>
</evidence>
<feature type="region of interest" description="Disordered" evidence="1">
    <location>
        <begin position="1"/>
        <end position="32"/>
    </location>
</feature>
<feature type="compositionally biased region" description="Polar residues" evidence="1">
    <location>
        <begin position="8"/>
        <end position="31"/>
    </location>
</feature>
<protein>
    <recommendedName>
        <fullName evidence="2">F-box domain-containing protein</fullName>
    </recommendedName>
</protein>
<dbReference type="Pfam" id="PF08387">
    <property type="entry name" value="FBD"/>
    <property type="match status" value="1"/>
</dbReference>
<accession>A0AAN7FBE0</accession>